<keyword evidence="2" id="KW-1185">Reference proteome</keyword>
<evidence type="ECO:0000313" key="2">
    <source>
        <dbReference type="Proteomes" id="UP000006753"/>
    </source>
</evidence>
<reference evidence="1 2" key="1">
    <citation type="journal article" date="2012" name="BMC Genomics">
        <title>Sequencing the genome of Marssonina brunnea reveals fungus-poplar co-evolution.</title>
        <authorList>
            <person name="Zhu S."/>
            <person name="Cao Y.-Z."/>
            <person name="Jiang C."/>
            <person name="Tan B.-Y."/>
            <person name="Wang Z."/>
            <person name="Feng S."/>
            <person name="Zhang L."/>
            <person name="Su X.-H."/>
            <person name="Brejova B."/>
            <person name="Vinar T."/>
            <person name="Xu M."/>
            <person name="Wang M.-X."/>
            <person name="Zhang S.-G."/>
            <person name="Huang M.-R."/>
            <person name="Wu R."/>
            <person name="Zhou Y."/>
        </authorList>
    </citation>
    <scope>NUCLEOTIDE SEQUENCE [LARGE SCALE GENOMIC DNA]</scope>
    <source>
        <strain evidence="1 2">MB_m1</strain>
    </source>
</reference>
<organism evidence="1 2">
    <name type="scientific">Marssonina brunnea f. sp. multigermtubi (strain MB_m1)</name>
    <name type="common">Marssonina leaf spot fungus</name>
    <dbReference type="NCBI Taxonomy" id="1072389"/>
    <lineage>
        <taxon>Eukaryota</taxon>
        <taxon>Fungi</taxon>
        <taxon>Dikarya</taxon>
        <taxon>Ascomycota</taxon>
        <taxon>Pezizomycotina</taxon>
        <taxon>Leotiomycetes</taxon>
        <taxon>Helotiales</taxon>
        <taxon>Drepanopezizaceae</taxon>
        <taxon>Drepanopeziza</taxon>
    </lineage>
</organism>
<dbReference type="KEGG" id="mbe:MBM_03769"/>
<dbReference type="InParanoid" id="K1WZC9"/>
<evidence type="ECO:0000313" key="1">
    <source>
        <dbReference type="EMBL" id="EKD17997.1"/>
    </source>
</evidence>
<sequence length="113" mass="11952">MEECYCQEWLLENSGTSVDEQQNQYPKVQDASSFNCASSLMFVAAVDICRPTSTVSGDPTCLLIQKPVEGLIFAAHGSAVQPAQAAQAVPQAAPQAQLLATEPFAPQHSLAAS</sequence>
<gene>
    <name evidence="1" type="ORF">MBM_03769</name>
</gene>
<proteinExistence type="predicted"/>
<dbReference type="EMBL" id="JH921434">
    <property type="protein sequence ID" value="EKD17997.1"/>
    <property type="molecule type" value="Genomic_DNA"/>
</dbReference>
<dbReference type="Proteomes" id="UP000006753">
    <property type="component" value="Unassembled WGS sequence"/>
</dbReference>
<name>K1WZC9_MARBU</name>
<accession>K1WZC9</accession>
<dbReference type="HOGENOM" id="CLU_2134042_0_0_1"/>
<dbReference type="AlphaFoldDB" id="K1WZC9"/>
<protein>
    <submittedName>
        <fullName evidence="1">Uncharacterized protein</fullName>
    </submittedName>
</protein>